<proteinExistence type="predicted"/>
<protein>
    <submittedName>
        <fullName evidence="1">Uncharacterized protein</fullName>
    </submittedName>
</protein>
<reference evidence="1" key="1">
    <citation type="submission" date="2021-09" db="EMBL/GenBank/DDBJ databases">
        <authorList>
            <consortium name="AG Swart"/>
            <person name="Singh M."/>
            <person name="Singh A."/>
            <person name="Seah K."/>
            <person name="Emmerich C."/>
        </authorList>
    </citation>
    <scope>NUCLEOTIDE SEQUENCE</scope>
    <source>
        <strain evidence="1">ATCC30299</strain>
    </source>
</reference>
<accession>A0AAU9ID30</accession>
<organism evidence="1 2">
    <name type="scientific">Blepharisma stoltei</name>
    <dbReference type="NCBI Taxonomy" id="1481888"/>
    <lineage>
        <taxon>Eukaryota</taxon>
        <taxon>Sar</taxon>
        <taxon>Alveolata</taxon>
        <taxon>Ciliophora</taxon>
        <taxon>Postciliodesmatophora</taxon>
        <taxon>Heterotrichea</taxon>
        <taxon>Heterotrichida</taxon>
        <taxon>Blepharismidae</taxon>
        <taxon>Blepharisma</taxon>
    </lineage>
</organism>
<comment type="caution">
    <text evidence="1">The sequence shown here is derived from an EMBL/GenBank/DDBJ whole genome shotgun (WGS) entry which is preliminary data.</text>
</comment>
<dbReference type="EMBL" id="CAJZBQ010000005">
    <property type="protein sequence ID" value="CAG9312077.1"/>
    <property type="molecule type" value="Genomic_DNA"/>
</dbReference>
<dbReference type="AlphaFoldDB" id="A0AAU9ID30"/>
<keyword evidence="2" id="KW-1185">Reference proteome</keyword>
<gene>
    <name evidence="1" type="ORF">BSTOLATCC_MIC5332</name>
</gene>
<evidence type="ECO:0000313" key="2">
    <source>
        <dbReference type="Proteomes" id="UP001162131"/>
    </source>
</evidence>
<dbReference type="Proteomes" id="UP001162131">
    <property type="component" value="Unassembled WGS sequence"/>
</dbReference>
<sequence>MDFAFQNKKIKPFRRLKNSNYPQKRSLISLKILQIQNEIFFKKIKIIFFKLPNISNINSISKRPIIAF</sequence>
<evidence type="ECO:0000313" key="1">
    <source>
        <dbReference type="EMBL" id="CAG9312077.1"/>
    </source>
</evidence>
<name>A0AAU9ID30_9CILI</name>